<evidence type="ECO:0000313" key="2">
    <source>
        <dbReference type="EMBL" id="KYF69534.1"/>
    </source>
</evidence>
<comment type="caution">
    <text evidence="2">The sequence shown here is derived from an EMBL/GenBank/DDBJ whole genome shotgun (WGS) entry which is preliminary data.</text>
</comment>
<dbReference type="OrthoDB" id="4511384at2"/>
<gene>
    <name evidence="2" type="ORF">BE15_06915</name>
</gene>
<dbReference type="Gene3D" id="1.10.630.10">
    <property type="entry name" value="Cytochrome P450"/>
    <property type="match status" value="1"/>
</dbReference>
<dbReference type="GO" id="GO:0016705">
    <property type="term" value="F:oxidoreductase activity, acting on paired donors, with incorporation or reduction of molecular oxygen"/>
    <property type="evidence" value="ECO:0007669"/>
    <property type="project" value="InterPro"/>
</dbReference>
<dbReference type="GO" id="GO:0005506">
    <property type="term" value="F:iron ion binding"/>
    <property type="evidence" value="ECO:0007669"/>
    <property type="project" value="InterPro"/>
</dbReference>
<protein>
    <recommendedName>
        <fullName evidence="4">Cytochrome P450</fullName>
    </recommendedName>
</protein>
<dbReference type="Pfam" id="PF00067">
    <property type="entry name" value="p450"/>
    <property type="match status" value="2"/>
</dbReference>
<evidence type="ECO:0008006" key="4">
    <source>
        <dbReference type="Google" id="ProtNLM"/>
    </source>
</evidence>
<comment type="similarity">
    <text evidence="1">Belongs to the cytochrome P450 family.</text>
</comment>
<dbReference type="SUPFAM" id="SSF48264">
    <property type="entry name" value="Cytochrome P450"/>
    <property type="match status" value="1"/>
</dbReference>
<dbReference type="InterPro" id="IPR001128">
    <property type="entry name" value="Cyt_P450"/>
</dbReference>
<reference evidence="2 3" key="1">
    <citation type="submission" date="2014-02" db="EMBL/GenBank/DDBJ databases">
        <title>The small core and large imbalanced accessory genome model reveals a collaborative survival strategy of Sorangium cellulosum strains in nature.</title>
        <authorList>
            <person name="Han K."/>
            <person name="Peng R."/>
            <person name="Blom J."/>
            <person name="Li Y.-Z."/>
        </authorList>
    </citation>
    <scope>NUCLEOTIDE SEQUENCE [LARGE SCALE GENOMIC DNA]</scope>
    <source>
        <strain evidence="2 3">So0008-312</strain>
    </source>
</reference>
<evidence type="ECO:0000313" key="3">
    <source>
        <dbReference type="Proteomes" id="UP000075260"/>
    </source>
</evidence>
<dbReference type="Proteomes" id="UP000075260">
    <property type="component" value="Unassembled WGS sequence"/>
</dbReference>
<dbReference type="InterPro" id="IPR002397">
    <property type="entry name" value="Cyt_P450_B"/>
</dbReference>
<dbReference type="PANTHER" id="PTHR46696:SF1">
    <property type="entry name" value="CYTOCHROME P450 YJIB-RELATED"/>
    <property type="match status" value="1"/>
</dbReference>
<dbReference type="InterPro" id="IPR036396">
    <property type="entry name" value="Cyt_P450_sf"/>
</dbReference>
<dbReference type="AlphaFoldDB" id="A0A150QNL5"/>
<dbReference type="EMBL" id="JEMA01000466">
    <property type="protein sequence ID" value="KYF69534.1"/>
    <property type="molecule type" value="Genomic_DNA"/>
</dbReference>
<evidence type="ECO:0000256" key="1">
    <source>
        <dbReference type="ARBA" id="ARBA00010617"/>
    </source>
</evidence>
<sequence>MLTQLDGDVLTLLTQAEEQGDRPSKDELVALVAAALVGGTETTVHLICFAMHNLLRSPAALAEVRREPARRERHRGDAPSRQLRQAGIPRYALEDVRFRGARFRRGQRVMAVLRSALRDEAVYPRASAFDLRRGADTGIAFEGGAHYCMGVALARLEGRIAIETLLDRFPDMELAGPALFASHPSFREMTSLPVRLRPLNG</sequence>
<dbReference type="GO" id="GO:0020037">
    <property type="term" value="F:heme binding"/>
    <property type="evidence" value="ECO:0007669"/>
    <property type="project" value="InterPro"/>
</dbReference>
<organism evidence="2 3">
    <name type="scientific">Sorangium cellulosum</name>
    <name type="common">Polyangium cellulosum</name>
    <dbReference type="NCBI Taxonomy" id="56"/>
    <lineage>
        <taxon>Bacteria</taxon>
        <taxon>Pseudomonadati</taxon>
        <taxon>Myxococcota</taxon>
        <taxon>Polyangia</taxon>
        <taxon>Polyangiales</taxon>
        <taxon>Polyangiaceae</taxon>
        <taxon>Sorangium</taxon>
    </lineage>
</organism>
<dbReference type="PANTHER" id="PTHR46696">
    <property type="entry name" value="P450, PUTATIVE (EUROFUNG)-RELATED"/>
    <property type="match status" value="1"/>
</dbReference>
<dbReference type="PRINTS" id="PR00359">
    <property type="entry name" value="BP450"/>
</dbReference>
<dbReference type="GO" id="GO:0004497">
    <property type="term" value="F:monooxygenase activity"/>
    <property type="evidence" value="ECO:0007669"/>
    <property type="project" value="InterPro"/>
</dbReference>
<accession>A0A150QNL5</accession>
<proteinExistence type="inferred from homology"/>
<name>A0A150QNL5_SORCE</name>